<evidence type="ECO:0000256" key="4">
    <source>
        <dbReference type="ARBA" id="ARBA00022692"/>
    </source>
</evidence>
<dbReference type="InterPro" id="IPR045018">
    <property type="entry name" value="Azg-like"/>
</dbReference>
<keyword evidence="4 7" id="KW-0812">Transmembrane</keyword>
<dbReference type="GO" id="GO:0005345">
    <property type="term" value="F:purine nucleobase transmembrane transporter activity"/>
    <property type="evidence" value="ECO:0007669"/>
    <property type="project" value="TreeGrafter"/>
</dbReference>
<dbReference type="eggNOG" id="COG2252">
    <property type="taxonomic scope" value="Bacteria"/>
</dbReference>
<evidence type="ECO:0000256" key="7">
    <source>
        <dbReference type="SAM" id="Phobius"/>
    </source>
</evidence>
<keyword evidence="5 7" id="KW-1133">Transmembrane helix</keyword>
<feature type="transmembrane region" description="Helical" evidence="7">
    <location>
        <begin position="68"/>
        <end position="89"/>
    </location>
</feature>
<name>W8GNH5_9MOLU</name>
<dbReference type="Proteomes" id="UP000019450">
    <property type="component" value="Chromosome"/>
</dbReference>
<dbReference type="Pfam" id="PF00860">
    <property type="entry name" value="Xan_ur_permease"/>
    <property type="match status" value="1"/>
</dbReference>
<evidence type="ECO:0000256" key="2">
    <source>
        <dbReference type="ARBA" id="ARBA00005697"/>
    </source>
</evidence>
<evidence type="ECO:0000256" key="5">
    <source>
        <dbReference type="ARBA" id="ARBA00022989"/>
    </source>
</evidence>
<feature type="transmembrane region" description="Helical" evidence="7">
    <location>
        <begin position="211"/>
        <end position="230"/>
    </location>
</feature>
<feature type="transmembrane region" description="Helical" evidence="7">
    <location>
        <begin position="454"/>
        <end position="472"/>
    </location>
</feature>
<sequence>MSKYSKFSLSNYFRLNDNNTNIRTELISGLIVFISMLYIIFVQASILGEGIDIWNQQNPDQVLNYNKGSIMIITAIVAAFATIIIGIYANFPVGIASGMGVNAFIAYNAMPLIGPFASYLAILISGIFLMIVAFTKTQQRFLRAIPDDLKLAITVGIGAFIFYVGLYNTGIIVPGEGTPTMLGDLYNWVTFVSLLTLIFTAILWANNIKGAILYGIIFSIIIGLFINLILNFTSEINQELPWVDFNFSGYKDSFTGISDFSFLFWDALTDSSTWKDINFYIIIFILFLISLLDSSGTIFMIEKELEDDPNYQVDPKKSNKTFFVNSTAIAAGSLIGSTNTIVFAESATGVAYGGKTGLTSLTTGILFLLIIPIIPLTIPLITDSVTIGALFVVGFLMFKNITKINLKDSAILVASFSIIIFSILTYSIGDGIILGLIIYAFMMIFTKRWKELDWIFALITPILILFIVLESTI</sequence>
<dbReference type="STRING" id="1427984.X271_00471"/>
<dbReference type="PANTHER" id="PTHR43337:SF1">
    <property type="entry name" value="XANTHINE_URACIL PERMEASE C887.17-RELATED"/>
    <property type="match status" value="1"/>
</dbReference>
<organism evidence="8 9">
    <name type="scientific">Candidatus Hepatoplasma crinochetorum Av</name>
    <dbReference type="NCBI Taxonomy" id="1427984"/>
    <lineage>
        <taxon>Bacteria</taxon>
        <taxon>Bacillati</taxon>
        <taxon>Mycoplasmatota</taxon>
        <taxon>Mollicutes</taxon>
        <taxon>Candidatus Hepatoplasmataceae</taxon>
        <taxon>Candidatus Hepatoplasma</taxon>
    </lineage>
</organism>
<feature type="transmembrane region" description="Helical" evidence="7">
    <location>
        <begin position="409"/>
        <end position="442"/>
    </location>
</feature>
<dbReference type="GO" id="GO:0005886">
    <property type="term" value="C:plasma membrane"/>
    <property type="evidence" value="ECO:0007669"/>
    <property type="project" value="TreeGrafter"/>
</dbReference>
<proteinExistence type="inferred from homology"/>
<dbReference type="GO" id="GO:0012505">
    <property type="term" value="C:endomembrane system"/>
    <property type="evidence" value="ECO:0007669"/>
    <property type="project" value="UniProtKB-SubCell"/>
</dbReference>
<dbReference type="InterPro" id="IPR006043">
    <property type="entry name" value="NCS2"/>
</dbReference>
<feature type="transmembrane region" description="Helical" evidence="7">
    <location>
        <begin position="185"/>
        <end position="204"/>
    </location>
</feature>
<feature type="transmembrane region" description="Helical" evidence="7">
    <location>
        <begin position="151"/>
        <end position="173"/>
    </location>
</feature>
<feature type="transmembrane region" description="Helical" evidence="7">
    <location>
        <begin position="26"/>
        <end position="47"/>
    </location>
</feature>
<keyword evidence="6 7" id="KW-0472">Membrane</keyword>
<dbReference type="PANTHER" id="PTHR43337">
    <property type="entry name" value="XANTHINE/URACIL PERMEASE C887.17-RELATED"/>
    <property type="match status" value="1"/>
</dbReference>
<feature type="transmembrane region" description="Helical" evidence="7">
    <location>
        <begin position="109"/>
        <end position="131"/>
    </location>
</feature>
<evidence type="ECO:0000256" key="6">
    <source>
        <dbReference type="ARBA" id="ARBA00023136"/>
    </source>
</evidence>
<feature type="transmembrane region" description="Helical" evidence="7">
    <location>
        <begin position="322"/>
        <end position="344"/>
    </location>
</feature>
<dbReference type="RefSeq" id="WP_025208864.1">
    <property type="nucleotide sequence ID" value="NZ_CP006932.1"/>
</dbReference>
<gene>
    <name evidence="8" type="primary">yicO</name>
    <name evidence="8" type="ORF">X271_00471</name>
</gene>
<protein>
    <submittedName>
        <fullName evidence="8">Putative permease yicO</fullName>
    </submittedName>
</protein>
<comment type="subcellular location">
    <subcellularLocation>
        <location evidence="1">Endomembrane system</location>
        <topology evidence="1">Multi-pass membrane protein</topology>
    </subcellularLocation>
</comment>
<evidence type="ECO:0000313" key="9">
    <source>
        <dbReference type="Proteomes" id="UP000019450"/>
    </source>
</evidence>
<dbReference type="EMBL" id="CP006932">
    <property type="protein sequence ID" value="AHK22576.1"/>
    <property type="molecule type" value="Genomic_DNA"/>
</dbReference>
<keyword evidence="3" id="KW-0813">Transport</keyword>
<reference evidence="8 9" key="1">
    <citation type="journal article" date="2014" name="Genome Biol. Evol.">
        <title>Phylogenomics of "Candidatus Hepatoplasma crinochetorum," a Lineage of Mollicutes Associated with Noninsect Arthropods.</title>
        <authorList>
            <person name="Leclercq S."/>
            <person name="Dittmer J."/>
            <person name="Bouchon D."/>
            <person name="Cordaux R."/>
        </authorList>
    </citation>
    <scope>NUCLEOTIDE SEQUENCE [LARGE SCALE GENOMIC DNA]</scope>
    <source>
        <strain evidence="8 9">Av</strain>
    </source>
</reference>
<evidence type="ECO:0000256" key="3">
    <source>
        <dbReference type="ARBA" id="ARBA00022448"/>
    </source>
</evidence>
<comment type="similarity">
    <text evidence="2">Belongs to the nucleobase:cation symporter-2 (NCS2) (TC 2.A.40) family. Azg-like subfamily.</text>
</comment>
<evidence type="ECO:0000256" key="1">
    <source>
        <dbReference type="ARBA" id="ARBA00004127"/>
    </source>
</evidence>
<feature type="transmembrane region" description="Helical" evidence="7">
    <location>
        <begin position="364"/>
        <end position="397"/>
    </location>
</feature>
<dbReference type="HOGENOM" id="CLU_024508_0_0_14"/>
<keyword evidence="9" id="KW-1185">Reference proteome</keyword>
<accession>W8GNH5</accession>
<evidence type="ECO:0000313" key="8">
    <source>
        <dbReference type="EMBL" id="AHK22576.1"/>
    </source>
</evidence>
<feature type="transmembrane region" description="Helical" evidence="7">
    <location>
        <begin position="277"/>
        <end position="301"/>
    </location>
</feature>
<dbReference type="OrthoDB" id="9808458at2"/>
<dbReference type="AlphaFoldDB" id="W8GNH5"/>
<dbReference type="KEGG" id="hcr:X271_00471"/>